<feature type="transmembrane region" description="Helical" evidence="6">
    <location>
        <begin position="217"/>
        <end position="235"/>
    </location>
</feature>
<keyword evidence="4 6" id="KW-1133">Transmembrane helix</keyword>
<evidence type="ECO:0000256" key="7">
    <source>
        <dbReference type="SAM" id="SignalP"/>
    </source>
</evidence>
<protein>
    <recommendedName>
        <fullName evidence="8">MASE1 domain-containing protein</fullName>
    </recommendedName>
</protein>
<feature type="transmembrane region" description="Helical" evidence="6">
    <location>
        <begin position="59"/>
        <end position="75"/>
    </location>
</feature>
<feature type="transmembrane region" description="Helical" evidence="6">
    <location>
        <begin position="187"/>
        <end position="205"/>
    </location>
</feature>
<dbReference type="InterPro" id="IPR035965">
    <property type="entry name" value="PAS-like_dom_sf"/>
</dbReference>
<gene>
    <name evidence="9" type="ORF">FOB72_20060</name>
</gene>
<feature type="chain" id="PRO_5024879923" description="MASE1 domain-containing protein" evidence="7">
    <location>
        <begin position="28"/>
        <end position="425"/>
    </location>
</feature>
<dbReference type="SUPFAM" id="SSF55785">
    <property type="entry name" value="PYP-like sensor domain (PAS domain)"/>
    <property type="match status" value="1"/>
</dbReference>
<keyword evidence="7" id="KW-0732">Signal</keyword>
<dbReference type="GO" id="GO:0005886">
    <property type="term" value="C:plasma membrane"/>
    <property type="evidence" value="ECO:0007669"/>
    <property type="project" value="UniProtKB-SubCell"/>
</dbReference>
<organism evidence="9 10">
    <name type="scientific">Cupriavidus pauculus</name>
    <dbReference type="NCBI Taxonomy" id="82633"/>
    <lineage>
        <taxon>Bacteria</taxon>
        <taxon>Pseudomonadati</taxon>
        <taxon>Pseudomonadota</taxon>
        <taxon>Betaproteobacteria</taxon>
        <taxon>Burkholderiales</taxon>
        <taxon>Burkholderiaceae</taxon>
        <taxon>Cupriavidus</taxon>
    </lineage>
</organism>
<dbReference type="EMBL" id="CP044067">
    <property type="protein sequence ID" value="QET04424.1"/>
    <property type="molecule type" value="Genomic_DNA"/>
</dbReference>
<feature type="signal peptide" evidence="7">
    <location>
        <begin position="1"/>
        <end position="27"/>
    </location>
</feature>
<feature type="transmembrane region" description="Helical" evidence="6">
    <location>
        <begin position="276"/>
        <end position="293"/>
    </location>
</feature>
<feature type="domain" description="MASE1" evidence="8">
    <location>
        <begin position="10"/>
        <end position="295"/>
    </location>
</feature>
<feature type="transmembrane region" description="Helical" evidence="6">
    <location>
        <begin position="81"/>
        <end position="102"/>
    </location>
</feature>
<evidence type="ECO:0000256" key="2">
    <source>
        <dbReference type="ARBA" id="ARBA00022475"/>
    </source>
</evidence>
<evidence type="ECO:0000313" key="9">
    <source>
        <dbReference type="EMBL" id="QET04424.1"/>
    </source>
</evidence>
<evidence type="ECO:0000256" key="6">
    <source>
        <dbReference type="SAM" id="Phobius"/>
    </source>
</evidence>
<name>A0A5P2H9Y8_9BURK</name>
<keyword evidence="5 6" id="KW-0472">Membrane</keyword>
<dbReference type="AlphaFoldDB" id="A0A5P2H9Y8"/>
<feature type="transmembrane region" description="Helical" evidence="6">
    <location>
        <begin position="152"/>
        <end position="175"/>
    </location>
</feature>
<dbReference type="Proteomes" id="UP000322822">
    <property type="component" value="Chromosome 2"/>
</dbReference>
<dbReference type="RefSeq" id="WP_150374486.1">
    <property type="nucleotide sequence ID" value="NZ_CP044067.1"/>
</dbReference>
<feature type="transmembrane region" description="Helical" evidence="6">
    <location>
        <begin position="36"/>
        <end position="52"/>
    </location>
</feature>
<feature type="transmembrane region" description="Helical" evidence="6">
    <location>
        <begin position="114"/>
        <end position="132"/>
    </location>
</feature>
<reference evidence="9 10" key="1">
    <citation type="submission" date="2019-09" db="EMBL/GenBank/DDBJ databases">
        <title>FDA dAtabase for Regulatory Grade micrObial Sequences (FDA-ARGOS): Supporting development and validation of Infectious Disease Dx tests.</title>
        <authorList>
            <person name="Sciortino C."/>
            <person name="Tallon L."/>
            <person name="Sadzewicz L."/>
            <person name="Vavikolanu K."/>
            <person name="Mehta A."/>
            <person name="Aluvathingal J."/>
            <person name="Nadendla S."/>
            <person name="Nandy P."/>
            <person name="Geyer C."/>
            <person name="Yan Y."/>
            <person name="Sichtig H."/>
        </authorList>
    </citation>
    <scope>NUCLEOTIDE SEQUENCE [LARGE SCALE GENOMIC DNA]</scope>
    <source>
        <strain evidence="9 10">FDAARGOS_664</strain>
    </source>
</reference>
<evidence type="ECO:0000256" key="3">
    <source>
        <dbReference type="ARBA" id="ARBA00022692"/>
    </source>
</evidence>
<evidence type="ECO:0000256" key="4">
    <source>
        <dbReference type="ARBA" id="ARBA00022989"/>
    </source>
</evidence>
<proteinExistence type="predicted"/>
<dbReference type="Pfam" id="PF05231">
    <property type="entry name" value="MASE1"/>
    <property type="match status" value="1"/>
</dbReference>
<sequence>MQSARNRFMLVAGVVALAYLFVGALSAAMAASDTQAIAVWLASGVSFGAMLASSASHRTAVVTGTAVATVLWGAIGHALPWNAAIAFGLIEAGSIVLGTWVASRANVDRPLQQVTLLVLGACVTGISGATLANELWRWQYPEQLVSSNEWRAWAFSTIVGILLVAPVIGAFKGFAIKRSGGMPMKQFGAGAAMFALFLVTTLIVFNRGVDARFGEIAPTLAYLPMPFLLLASMFWGPRGGSLATLVGAVLIIGLTARGGGPFAVSEAFAGEAVIEVQAYVCVWAVLLLAGRALNEARRMALIDAREWQLRYERTLLATGMASVEFDPVTGAAVWGESAEAVLGKDAVQLRNIRDWLDRVVMRDRPLAQAGWDAVASGRHDGSAGTCDIRLDGRELHVHTRFASVHGPDGAVERVVCLIRAEAHHA</sequence>
<evidence type="ECO:0000256" key="5">
    <source>
        <dbReference type="ARBA" id="ARBA00023136"/>
    </source>
</evidence>
<comment type="subcellular location">
    <subcellularLocation>
        <location evidence="1">Cell membrane</location>
        <topology evidence="1">Multi-pass membrane protein</topology>
    </subcellularLocation>
</comment>
<accession>A0A5P2H9Y8</accession>
<feature type="transmembrane region" description="Helical" evidence="6">
    <location>
        <begin position="242"/>
        <end position="264"/>
    </location>
</feature>
<evidence type="ECO:0000259" key="8">
    <source>
        <dbReference type="Pfam" id="PF05231"/>
    </source>
</evidence>
<evidence type="ECO:0000256" key="1">
    <source>
        <dbReference type="ARBA" id="ARBA00004651"/>
    </source>
</evidence>
<keyword evidence="2" id="KW-1003">Cell membrane</keyword>
<dbReference type="Gene3D" id="3.30.450.20">
    <property type="entry name" value="PAS domain"/>
    <property type="match status" value="1"/>
</dbReference>
<dbReference type="InterPro" id="IPR007895">
    <property type="entry name" value="MASE1"/>
</dbReference>
<keyword evidence="3 6" id="KW-0812">Transmembrane</keyword>
<dbReference type="OrthoDB" id="8595839at2"/>
<evidence type="ECO:0000313" key="10">
    <source>
        <dbReference type="Proteomes" id="UP000322822"/>
    </source>
</evidence>